<feature type="domain" description="RNA-binding S4" evidence="7">
    <location>
        <begin position="14"/>
        <end position="77"/>
    </location>
</feature>
<dbReference type="InterPro" id="IPR006225">
    <property type="entry name" value="PsdUridine_synth_RluC/D"/>
</dbReference>
<dbReference type="PANTHER" id="PTHR21600">
    <property type="entry name" value="MITOCHONDRIAL RNA PSEUDOURIDINE SYNTHASE"/>
    <property type="match status" value="1"/>
</dbReference>
<dbReference type="InterPro" id="IPR002942">
    <property type="entry name" value="S4_RNA-bd"/>
</dbReference>
<evidence type="ECO:0000256" key="4">
    <source>
        <dbReference type="PIRSR" id="PIRSR606225-1"/>
    </source>
</evidence>
<dbReference type="InterPro" id="IPR006145">
    <property type="entry name" value="PsdUridine_synth_RsuA/RluA"/>
</dbReference>
<dbReference type="GO" id="GO:0000455">
    <property type="term" value="P:enzyme-directed rRNA pseudouridine synthesis"/>
    <property type="evidence" value="ECO:0007669"/>
    <property type="project" value="UniProtKB-ARBA"/>
</dbReference>
<dbReference type="AlphaFoldDB" id="A0A4Q0VDQ4"/>
<dbReference type="PANTHER" id="PTHR21600:SF44">
    <property type="entry name" value="RIBOSOMAL LARGE SUBUNIT PSEUDOURIDINE SYNTHASE D"/>
    <property type="match status" value="1"/>
</dbReference>
<comment type="caution">
    <text evidence="8">The sequence shown here is derived from an EMBL/GenBank/DDBJ whole genome shotgun (WGS) entry which is preliminary data.</text>
</comment>
<evidence type="ECO:0000313" key="8">
    <source>
        <dbReference type="EMBL" id="RXI50106.1"/>
    </source>
</evidence>
<dbReference type="PROSITE" id="PS50889">
    <property type="entry name" value="S4"/>
    <property type="match status" value="1"/>
</dbReference>
<keyword evidence="3 6" id="KW-0413">Isomerase</keyword>
<name>A0A4Q0VDQ4_CLOTA</name>
<comment type="function">
    <text evidence="6">Responsible for synthesis of pseudouridine from uracil.</text>
</comment>
<dbReference type="SMART" id="SM00363">
    <property type="entry name" value="S4"/>
    <property type="match status" value="1"/>
</dbReference>
<dbReference type="NCBIfam" id="TIGR00005">
    <property type="entry name" value="rluA_subfam"/>
    <property type="match status" value="1"/>
</dbReference>
<dbReference type="SUPFAM" id="SSF55120">
    <property type="entry name" value="Pseudouridine synthase"/>
    <property type="match status" value="1"/>
</dbReference>
<dbReference type="SUPFAM" id="SSF55174">
    <property type="entry name" value="Alpha-L RNA-binding motif"/>
    <property type="match status" value="1"/>
</dbReference>
<evidence type="ECO:0000256" key="6">
    <source>
        <dbReference type="RuleBase" id="RU362028"/>
    </source>
</evidence>
<gene>
    <name evidence="8" type="ORF">DP130_03770</name>
</gene>
<dbReference type="Proteomes" id="UP000290921">
    <property type="component" value="Unassembled WGS sequence"/>
</dbReference>
<comment type="similarity">
    <text evidence="2 6">Belongs to the pseudouridine synthase RluA family.</text>
</comment>
<keyword evidence="5" id="KW-0694">RNA-binding</keyword>
<feature type="active site" evidence="4">
    <location>
        <position position="133"/>
    </location>
</feature>
<dbReference type="CDD" id="cd00165">
    <property type="entry name" value="S4"/>
    <property type="match status" value="1"/>
</dbReference>
<proteinExistence type="inferred from homology"/>
<dbReference type="GO" id="GO:0120159">
    <property type="term" value="F:rRNA pseudouridine synthase activity"/>
    <property type="evidence" value="ECO:0007669"/>
    <property type="project" value="UniProtKB-ARBA"/>
</dbReference>
<dbReference type="EMBL" id="QMAP01000002">
    <property type="protein sequence ID" value="RXI50106.1"/>
    <property type="molecule type" value="Genomic_DNA"/>
</dbReference>
<dbReference type="InterPro" id="IPR050188">
    <property type="entry name" value="RluA_PseudoU_synthase"/>
</dbReference>
<reference evidence="8 9" key="1">
    <citation type="submission" date="2018-06" db="EMBL/GenBank/DDBJ databases">
        <title>Genome conservation of Clostridium tetani.</title>
        <authorList>
            <person name="Bruggemann H."/>
            <person name="Popoff M.R."/>
        </authorList>
    </citation>
    <scope>NUCLEOTIDE SEQUENCE [LARGE SCALE GENOMIC DNA]</scope>
    <source>
        <strain evidence="8 9">2017.061</strain>
    </source>
</reference>
<dbReference type="Gene3D" id="3.30.2350.10">
    <property type="entry name" value="Pseudouridine synthase"/>
    <property type="match status" value="1"/>
</dbReference>
<dbReference type="GO" id="GO:0003723">
    <property type="term" value="F:RNA binding"/>
    <property type="evidence" value="ECO:0007669"/>
    <property type="project" value="UniProtKB-KW"/>
</dbReference>
<evidence type="ECO:0000259" key="7">
    <source>
        <dbReference type="SMART" id="SM00363"/>
    </source>
</evidence>
<organism evidence="8 9">
    <name type="scientific">Clostridium tetani</name>
    <dbReference type="NCBI Taxonomy" id="1513"/>
    <lineage>
        <taxon>Bacteria</taxon>
        <taxon>Bacillati</taxon>
        <taxon>Bacillota</taxon>
        <taxon>Clostridia</taxon>
        <taxon>Eubacteriales</taxon>
        <taxon>Clostridiaceae</taxon>
        <taxon>Clostridium</taxon>
    </lineage>
</organism>
<evidence type="ECO:0000256" key="1">
    <source>
        <dbReference type="ARBA" id="ARBA00000073"/>
    </source>
</evidence>
<evidence type="ECO:0000256" key="2">
    <source>
        <dbReference type="ARBA" id="ARBA00010876"/>
    </source>
</evidence>
<dbReference type="EC" id="5.4.99.-" evidence="6"/>
<dbReference type="InterPro" id="IPR020103">
    <property type="entry name" value="PsdUridine_synth_cat_dom_sf"/>
</dbReference>
<dbReference type="RefSeq" id="WP_129029960.1">
    <property type="nucleotide sequence ID" value="NZ_QMAP01000002.1"/>
</dbReference>
<evidence type="ECO:0000313" key="9">
    <source>
        <dbReference type="Proteomes" id="UP000290921"/>
    </source>
</evidence>
<dbReference type="Pfam" id="PF00849">
    <property type="entry name" value="PseudoU_synth_2"/>
    <property type="match status" value="1"/>
</dbReference>
<comment type="catalytic activity">
    <reaction evidence="1 6">
        <text>a uridine in RNA = a pseudouridine in RNA</text>
        <dbReference type="Rhea" id="RHEA:48348"/>
        <dbReference type="Rhea" id="RHEA-COMP:12068"/>
        <dbReference type="Rhea" id="RHEA-COMP:12069"/>
        <dbReference type="ChEBI" id="CHEBI:65314"/>
        <dbReference type="ChEBI" id="CHEBI:65315"/>
    </reaction>
</comment>
<evidence type="ECO:0000256" key="3">
    <source>
        <dbReference type="ARBA" id="ARBA00023235"/>
    </source>
</evidence>
<accession>A0A4Q0VDQ4</accession>
<evidence type="ECO:0000256" key="5">
    <source>
        <dbReference type="PROSITE-ProRule" id="PRU00182"/>
    </source>
</evidence>
<dbReference type="CDD" id="cd02869">
    <property type="entry name" value="PseudoU_synth_RluA_like"/>
    <property type="match status" value="1"/>
</dbReference>
<sequence>MSKLEYNYEKEEECNIKEYLKYQLKISGRFIRKSARNGRIKVNGNRVNLRYILNKGDHIEIDLDKNESQNVEPEKMELDIVYEDEDILVINKNPGIIVHPTKSHPRGTLSNGILYYFEDKGENCIVRLVSRLDRDTSGLIIIAKNQFAHMALARDMSKDTFKKFYLAIIHGKLTEKEGTIDLPIYRPEDSSLKRVVDQKGQRSITHYKVVEEFKDASLVEFLLETGRTHQIRVHVEHLGHPIIGDSLYGNEDDTMYINRQALHAYKLVFPHPRTGEILELSCDIPSDIKESMEILKRERIIKRNPY</sequence>
<protein>
    <recommendedName>
        <fullName evidence="6">Pseudouridine synthase</fullName>
        <ecNumber evidence="6">5.4.99.-</ecNumber>
    </recommendedName>
</protein>
<dbReference type="FunFam" id="3.30.2350.10:FF:000005">
    <property type="entry name" value="Pseudouridine synthase"/>
    <property type="match status" value="1"/>
</dbReference>